<keyword evidence="1" id="KW-0812">Transmembrane</keyword>
<dbReference type="AlphaFoldDB" id="A0A009HPY0"/>
<evidence type="ECO:0008006" key="5">
    <source>
        <dbReference type="Google" id="ProtNLM"/>
    </source>
</evidence>
<reference evidence="3 4" key="1">
    <citation type="submission" date="2014-02" db="EMBL/GenBank/DDBJ databases">
        <title>Comparative genomics and transcriptomics to identify genetic mechanisms underlying the emergence of carbapenem resistant Acinetobacter baumannii (CRAb).</title>
        <authorList>
            <person name="Harris A.D."/>
            <person name="Johnson K.J."/>
            <person name="George J."/>
            <person name="Shefchek K."/>
            <person name="Daugherty S.C."/>
            <person name="Parankush S."/>
            <person name="Sadzewicz L."/>
            <person name="Tallon L."/>
            <person name="Sengamalay N."/>
            <person name="Hazen T.H."/>
            <person name="Rasko D.A."/>
        </authorList>
    </citation>
    <scope>NUCLEOTIDE SEQUENCE [LARGE SCALE GENOMIC DNA]</scope>
    <source>
        <strain evidence="3 4">1295743</strain>
    </source>
</reference>
<keyword evidence="1" id="KW-0472">Membrane</keyword>
<sequence length="614" mass="68463">MKKTFDLYQTAQVLLASTSFLLAMSTHAYTWKLDDISTSTKYTVEPHFFYIGKGAEWQNIQFSSDYSTENDTTVLVKYDDKLIYNTTLNGDGQFKFNIPASQSGFHRLDFIIQQYAKPTTLNQTKETFCTEDIDHLTYLSNSQLDFTPVRNEYRLKDLPDALFNPQARRPTPFVGILKYNRKEITEASMLGRLVSSWSSVTPIEWVDSGQTNLNPETNFIIEVIRSASPLKGGALVQIAKPAEGVPTLSITYHTPQELTAAINGLINPTYVQQLDTGSAIFPTTISAPAWAQFKKIDTLADLGIQDFRLNHAEKNLFLDFPAVWQPTDILQGQIALRIQSGLLQGSNITAWIDGGLAGSMKTADLASDPVNRQFNIFAKEISNTTNFSLKLENSVIANSQCLPNAHGSLWVDTAKSTVKLPHKLKNGVAALSMTLATKPTIAIDDQSGALNIAIILGQVAKNMLLTQAPMPVNLVRFSPTSPQAVNVRVNKEIYQQQVLMHQNIIYAPAAANGFIVSYNNNRFDVITDSENGAQTFMHLWGKIQHKIPNNVTKMLVSENGNIYVLQKLIVGNQKAPLVQQSSFFLLVVIISAIMIIVIFLWYWLRRNNEKTDTN</sequence>
<proteinExistence type="predicted"/>
<dbReference type="Proteomes" id="UP000020595">
    <property type="component" value="Unassembled WGS sequence"/>
</dbReference>
<keyword evidence="2" id="KW-0732">Signal</keyword>
<evidence type="ECO:0000256" key="2">
    <source>
        <dbReference type="SAM" id="SignalP"/>
    </source>
</evidence>
<feature type="signal peptide" evidence="2">
    <location>
        <begin position="1"/>
        <end position="28"/>
    </location>
</feature>
<accession>A0A009HPY0</accession>
<gene>
    <name evidence="3" type="ORF">J512_2563</name>
</gene>
<protein>
    <recommendedName>
        <fullName evidence="5">Cellulose biosynthesis cyclic di-GMP-binding regulatory protein BcsB</fullName>
    </recommendedName>
</protein>
<feature type="chain" id="PRO_5001446350" description="Cellulose biosynthesis cyclic di-GMP-binding regulatory protein BcsB" evidence="2">
    <location>
        <begin position="29"/>
        <end position="614"/>
    </location>
</feature>
<comment type="caution">
    <text evidence="3">The sequence shown here is derived from an EMBL/GenBank/DDBJ whole genome shotgun (WGS) entry which is preliminary data.</text>
</comment>
<dbReference type="RefSeq" id="WP_000750598.1">
    <property type="nucleotide sequence ID" value="NZ_JEWH01000033.1"/>
</dbReference>
<dbReference type="PATRIC" id="fig|1310613.3.peg.2467"/>
<keyword evidence="1" id="KW-1133">Transmembrane helix</keyword>
<organism evidence="3 4">
    <name type="scientific">Acinetobacter baumannii (strain 1295743)</name>
    <dbReference type="NCBI Taxonomy" id="1310613"/>
    <lineage>
        <taxon>Bacteria</taxon>
        <taxon>Pseudomonadati</taxon>
        <taxon>Pseudomonadota</taxon>
        <taxon>Gammaproteobacteria</taxon>
        <taxon>Moraxellales</taxon>
        <taxon>Moraxellaceae</taxon>
        <taxon>Acinetobacter</taxon>
        <taxon>Acinetobacter calcoaceticus/baumannii complex</taxon>
    </lineage>
</organism>
<name>A0A009HPY0_ACIB9</name>
<evidence type="ECO:0000313" key="4">
    <source>
        <dbReference type="Proteomes" id="UP000020595"/>
    </source>
</evidence>
<evidence type="ECO:0000256" key="1">
    <source>
        <dbReference type="SAM" id="Phobius"/>
    </source>
</evidence>
<dbReference type="EMBL" id="JEWH01000033">
    <property type="protein sequence ID" value="EXB05065.1"/>
    <property type="molecule type" value="Genomic_DNA"/>
</dbReference>
<feature type="transmembrane region" description="Helical" evidence="1">
    <location>
        <begin position="583"/>
        <end position="604"/>
    </location>
</feature>
<evidence type="ECO:0000313" key="3">
    <source>
        <dbReference type="EMBL" id="EXB05065.1"/>
    </source>
</evidence>